<dbReference type="PANTHER" id="PTHR24286:SF24">
    <property type="entry name" value="LANOSTEROL 14-ALPHA DEMETHYLASE"/>
    <property type="match status" value="1"/>
</dbReference>
<dbReference type="SUPFAM" id="SSF48264">
    <property type="entry name" value="Cytochrome P450"/>
    <property type="match status" value="1"/>
</dbReference>
<keyword evidence="6" id="KW-0408">Iron</keyword>
<evidence type="ECO:0000256" key="4">
    <source>
        <dbReference type="ARBA" id="ARBA00022723"/>
    </source>
</evidence>
<dbReference type="InterPro" id="IPR001128">
    <property type="entry name" value="Cyt_P450"/>
</dbReference>
<keyword evidence="4" id="KW-0479">Metal-binding</keyword>
<evidence type="ECO:0000256" key="5">
    <source>
        <dbReference type="ARBA" id="ARBA00023002"/>
    </source>
</evidence>
<dbReference type="PANTHER" id="PTHR24286">
    <property type="entry name" value="CYTOCHROME P450 26"/>
    <property type="match status" value="1"/>
</dbReference>
<dbReference type="EMBL" id="ML978157">
    <property type="protein sequence ID" value="KAF2035473.1"/>
    <property type="molecule type" value="Genomic_DNA"/>
</dbReference>
<accession>A0A9P4HJE0</accession>
<dbReference type="Proteomes" id="UP000799777">
    <property type="component" value="Unassembled WGS sequence"/>
</dbReference>
<evidence type="ECO:0000256" key="3">
    <source>
        <dbReference type="ARBA" id="ARBA00022617"/>
    </source>
</evidence>
<dbReference type="GO" id="GO:0016705">
    <property type="term" value="F:oxidoreductase activity, acting on paired donors, with incorporation or reduction of molecular oxygen"/>
    <property type="evidence" value="ECO:0007669"/>
    <property type="project" value="InterPro"/>
</dbReference>
<comment type="similarity">
    <text evidence="2">Belongs to the cytochrome P450 family.</text>
</comment>
<proteinExistence type="inferred from homology"/>
<dbReference type="AlphaFoldDB" id="A0A9P4HJE0"/>
<keyword evidence="5" id="KW-0560">Oxidoreductase</keyword>
<dbReference type="OrthoDB" id="1470350at2759"/>
<protein>
    <submittedName>
        <fullName evidence="8">Uncharacterized protein</fullName>
    </submittedName>
</protein>
<sequence>MATIEERLNSSILQVTALHIDKTLSSTELDLYESMKELSWKILFGIFLGVDSDDAHFSTTESLQEALLRGQFSLFPISLNTGFWHSPREKGIDAKSKLQTLFSAHFQESKDACPFSVANEDDLQDVANHSVLFTNSLAAKALASMLTALLLNLYLYKDADGRPLATSLVQEYNPERRAERLRSVSMETERLSPAIVRVMRRSTQDNLISSPDDQADIKVPKGWDCWLYFAGAGRDPSAFGPTWDEFDPARYLSEGVPRGIAFG</sequence>
<dbReference type="GO" id="GO:0004497">
    <property type="term" value="F:monooxygenase activity"/>
    <property type="evidence" value="ECO:0007669"/>
    <property type="project" value="UniProtKB-KW"/>
</dbReference>
<evidence type="ECO:0000256" key="2">
    <source>
        <dbReference type="ARBA" id="ARBA00010617"/>
    </source>
</evidence>
<evidence type="ECO:0000256" key="1">
    <source>
        <dbReference type="ARBA" id="ARBA00001971"/>
    </source>
</evidence>
<dbReference type="GO" id="GO:0005506">
    <property type="term" value="F:iron ion binding"/>
    <property type="evidence" value="ECO:0007669"/>
    <property type="project" value="InterPro"/>
</dbReference>
<dbReference type="GO" id="GO:0016125">
    <property type="term" value="P:sterol metabolic process"/>
    <property type="evidence" value="ECO:0007669"/>
    <property type="project" value="TreeGrafter"/>
</dbReference>
<evidence type="ECO:0000313" key="8">
    <source>
        <dbReference type="EMBL" id="KAF2035473.1"/>
    </source>
</evidence>
<dbReference type="Gene3D" id="1.10.630.10">
    <property type="entry name" value="Cytochrome P450"/>
    <property type="match status" value="1"/>
</dbReference>
<evidence type="ECO:0000313" key="9">
    <source>
        <dbReference type="Proteomes" id="UP000799777"/>
    </source>
</evidence>
<evidence type="ECO:0000256" key="6">
    <source>
        <dbReference type="ARBA" id="ARBA00023004"/>
    </source>
</evidence>
<keyword evidence="7" id="KW-0503">Monooxygenase</keyword>
<keyword evidence="9" id="KW-1185">Reference proteome</keyword>
<keyword evidence="3" id="KW-0349">Heme</keyword>
<dbReference type="InterPro" id="IPR036396">
    <property type="entry name" value="Cyt_P450_sf"/>
</dbReference>
<evidence type="ECO:0000256" key="7">
    <source>
        <dbReference type="ARBA" id="ARBA00023033"/>
    </source>
</evidence>
<dbReference type="GO" id="GO:0020037">
    <property type="term" value="F:heme binding"/>
    <property type="evidence" value="ECO:0007669"/>
    <property type="project" value="InterPro"/>
</dbReference>
<organism evidence="8 9">
    <name type="scientific">Setomelanomma holmii</name>
    <dbReference type="NCBI Taxonomy" id="210430"/>
    <lineage>
        <taxon>Eukaryota</taxon>
        <taxon>Fungi</taxon>
        <taxon>Dikarya</taxon>
        <taxon>Ascomycota</taxon>
        <taxon>Pezizomycotina</taxon>
        <taxon>Dothideomycetes</taxon>
        <taxon>Pleosporomycetidae</taxon>
        <taxon>Pleosporales</taxon>
        <taxon>Pleosporineae</taxon>
        <taxon>Phaeosphaeriaceae</taxon>
        <taxon>Setomelanomma</taxon>
    </lineage>
</organism>
<gene>
    <name evidence="8" type="ORF">EK21DRAFT_106999</name>
</gene>
<name>A0A9P4HJE0_9PLEO</name>
<comment type="cofactor">
    <cofactor evidence="1">
        <name>heme</name>
        <dbReference type="ChEBI" id="CHEBI:30413"/>
    </cofactor>
</comment>
<reference evidence="8" key="1">
    <citation type="journal article" date="2020" name="Stud. Mycol.">
        <title>101 Dothideomycetes genomes: a test case for predicting lifestyles and emergence of pathogens.</title>
        <authorList>
            <person name="Haridas S."/>
            <person name="Albert R."/>
            <person name="Binder M."/>
            <person name="Bloem J."/>
            <person name="Labutti K."/>
            <person name="Salamov A."/>
            <person name="Andreopoulos B."/>
            <person name="Baker S."/>
            <person name="Barry K."/>
            <person name="Bills G."/>
            <person name="Bluhm B."/>
            <person name="Cannon C."/>
            <person name="Castanera R."/>
            <person name="Culley D."/>
            <person name="Daum C."/>
            <person name="Ezra D."/>
            <person name="Gonzalez J."/>
            <person name="Henrissat B."/>
            <person name="Kuo A."/>
            <person name="Liang C."/>
            <person name="Lipzen A."/>
            <person name="Lutzoni F."/>
            <person name="Magnuson J."/>
            <person name="Mondo S."/>
            <person name="Nolan M."/>
            <person name="Ohm R."/>
            <person name="Pangilinan J."/>
            <person name="Park H.-J."/>
            <person name="Ramirez L."/>
            <person name="Alfaro M."/>
            <person name="Sun H."/>
            <person name="Tritt A."/>
            <person name="Yoshinaga Y."/>
            <person name="Zwiers L.-H."/>
            <person name="Turgeon B."/>
            <person name="Goodwin S."/>
            <person name="Spatafora J."/>
            <person name="Crous P."/>
            <person name="Grigoriev I."/>
        </authorList>
    </citation>
    <scope>NUCLEOTIDE SEQUENCE</scope>
    <source>
        <strain evidence="8">CBS 110217</strain>
    </source>
</reference>
<dbReference type="Pfam" id="PF00067">
    <property type="entry name" value="p450"/>
    <property type="match status" value="1"/>
</dbReference>
<comment type="caution">
    <text evidence="8">The sequence shown here is derived from an EMBL/GenBank/DDBJ whole genome shotgun (WGS) entry which is preliminary data.</text>
</comment>